<proteinExistence type="inferred from homology"/>
<dbReference type="AlphaFoldDB" id="A0AAE1YVN9"/>
<dbReference type="InterPro" id="IPR046830">
    <property type="entry name" value="Calmod_bind_M"/>
</dbReference>
<evidence type="ECO:0000256" key="4">
    <source>
        <dbReference type="ARBA" id="ARBA00023125"/>
    </source>
</evidence>
<dbReference type="GO" id="GO:0043565">
    <property type="term" value="F:sequence-specific DNA binding"/>
    <property type="evidence" value="ECO:0007669"/>
    <property type="project" value="TreeGrafter"/>
</dbReference>
<comment type="subcellular location">
    <subcellularLocation>
        <location evidence="1">Nucleus</location>
    </subcellularLocation>
</comment>
<evidence type="ECO:0000256" key="1">
    <source>
        <dbReference type="ARBA" id="ARBA00004123"/>
    </source>
</evidence>
<keyword evidence="3" id="KW-0805">Transcription regulation</keyword>
<comment type="caution">
    <text evidence="12">The sequence shown here is derived from an EMBL/GenBank/DDBJ whole genome shotgun (WGS) entry which is preliminary data.</text>
</comment>
<dbReference type="PANTHER" id="PTHR31713">
    <property type="entry name" value="OS02G0177800 PROTEIN"/>
    <property type="match status" value="1"/>
</dbReference>
<evidence type="ECO:0000256" key="5">
    <source>
        <dbReference type="ARBA" id="ARBA00023159"/>
    </source>
</evidence>
<dbReference type="GO" id="GO:0003700">
    <property type="term" value="F:DNA-binding transcription factor activity"/>
    <property type="evidence" value="ECO:0007669"/>
    <property type="project" value="TreeGrafter"/>
</dbReference>
<evidence type="ECO:0000313" key="13">
    <source>
        <dbReference type="Proteomes" id="UP001293254"/>
    </source>
</evidence>
<comment type="similarity">
    <text evidence="2">Belongs to the plant ACBP60 protein family.</text>
</comment>
<keyword evidence="6" id="KW-0804">Transcription</keyword>
<dbReference type="GO" id="GO:0005634">
    <property type="term" value="C:nucleus"/>
    <property type="evidence" value="ECO:0007669"/>
    <property type="project" value="UniProtKB-SubCell"/>
</dbReference>
<dbReference type="Pfam" id="PF20451">
    <property type="entry name" value="Calmod_bind_M"/>
    <property type="match status" value="1"/>
</dbReference>
<dbReference type="EMBL" id="JACGWO010000001">
    <property type="protein sequence ID" value="KAK4437169.1"/>
    <property type="molecule type" value="Genomic_DNA"/>
</dbReference>
<feature type="domain" description="Calmodulin binding protein central" evidence="10">
    <location>
        <begin position="273"/>
        <end position="336"/>
    </location>
</feature>
<evidence type="ECO:0000259" key="10">
    <source>
        <dbReference type="Pfam" id="PF20451"/>
    </source>
</evidence>
<dbReference type="PANTHER" id="PTHR31713:SF14">
    <property type="entry name" value="CALMODULIN-BINDING PROTEIN 60 A"/>
    <property type="match status" value="1"/>
</dbReference>
<accession>A0AAE1YVN9</accession>
<gene>
    <name evidence="12" type="ORF">Salat_0050800</name>
</gene>
<dbReference type="GO" id="GO:0005516">
    <property type="term" value="F:calmodulin binding"/>
    <property type="evidence" value="ECO:0007669"/>
    <property type="project" value="InterPro"/>
</dbReference>
<evidence type="ECO:0000256" key="8">
    <source>
        <dbReference type="SAM" id="MobiDB-lite"/>
    </source>
</evidence>
<evidence type="ECO:0000256" key="3">
    <source>
        <dbReference type="ARBA" id="ARBA00023015"/>
    </source>
</evidence>
<dbReference type="Pfam" id="PF20452">
    <property type="entry name" value="Calmod_bind_C"/>
    <property type="match status" value="1"/>
</dbReference>
<protein>
    <submittedName>
        <fullName evidence="12">Calmodulin-binding protein 60 D</fullName>
    </submittedName>
</protein>
<feature type="domain" description="Calmodulin binding protein-like N-terminal" evidence="9">
    <location>
        <begin position="114"/>
        <end position="259"/>
    </location>
</feature>
<dbReference type="InterPro" id="IPR046831">
    <property type="entry name" value="Calmodulin_bind_N"/>
</dbReference>
<sequence length="564" mass="64314">MDLKLKGHCPVSQQFAGVNELTINDLIDRIEEQVNSGNRMVEEEVRSTNTRILQLQWTTTRTDEELKLTEARIDELNLTKKRMDEKWKLTKKRCFARLKRIFEAGNCTSARRNLRLEFRHRISQPILTGEEIKGHGNTFIEVALIDAKGNVVDTGPEASADVEIVVLNGKADSWRADDSTVGEFKDKIVQEMEGKKPFLAGNVCLKLQRGVAVLDNVKFRNHTIKMKPPSFRLGARVVDKIFDGVHVKEAETESFTVEDYRKKYYRKHKTPSLSDEVSRLINISRGGEIEKRLQEKKIYTLEDFLIQFLINPEGLERIVNVGAKKWDAIVKNALACQNCKRMYCYIDHQQKMGVVFTILGQVSGLYLKSQYVPTTTLSESHKAYAEELLASAYKHWGDVRPFDDENSLLQHFTGLSTFMDPLNSREPHYHHGGCEMIKGSSSTSNFLVQSIISATNSTRKTGAENFCSFGTDDVETIYDAPVQLSPQLPFDPETMLPDLDQFFHQNDDSDWQVNGPVNKPNCDEQVAETAVAFADTRINNPPNRWNQKKRIYGGVHNQKKQKLH</sequence>
<feature type="region of interest" description="Disordered" evidence="8">
    <location>
        <begin position="539"/>
        <end position="564"/>
    </location>
</feature>
<evidence type="ECO:0000313" key="12">
    <source>
        <dbReference type="EMBL" id="KAK4437169.1"/>
    </source>
</evidence>
<evidence type="ECO:0000259" key="9">
    <source>
        <dbReference type="Pfam" id="PF07887"/>
    </source>
</evidence>
<reference evidence="12" key="1">
    <citation type="submission" date="2020-06" db="EMBL/GenBank/DDBJ databases">
        <authorList>
            <person name="Li T."/>
            <person name="Hu X."/>
            <person name="Zhang T."/>
            <person name="Song X."/>
            <person name="Zhang H."/>
            <person name="Dai N."/>
            <person name="Sheng W."/>
            <person name="Hou X."/>
            <person name="Wei L."/>
        </authorList>
    </citation>
    <scope>NUCLEOTIDE SEQUENCE</scope>
    <source>
        <strain evidence="12">3651</strain>
        <tissue evidence="12">Leaf</tissue>
    </source>
</reference>
<keyword evidence="5" id="KW-0010">Activator</keyword>
<dbReference type="Pfam" id="PF07887">
    <property type="entry name" value="Calmodulin_bind"/>
    <property type="match status" value="1"/>
</dbReference>
<dbReference type="InterPro" id="IPR046829">
    <property type="entry name" value="Calmod_bind_C"/>
</dbReference>
<dbReference type="GO" id="GO:0080142">
    <property type="term" value="P:regulation of salicylic acid biosynthetic process"/>
    <property type="evidence" value="ECO:0007669"/>
    <property type="project" value="TreeGrafter"/>
</dbReference>
<evidence type="ECO:0000256" key="2">
    <source>
        <dbReference type="ARBA" id="ARBA00007214"/>
    </source>
</evidence>
<feature type="compositionally biased region" description="Basic residues" evidence="8">
    <location>
        <begin position="546"/>
        <end position="564"/>
    </location>
</feature>
<feature type="domain" description="Calmodulin binding protein C-terminal" evidence="11">
    <location>
        <begin position="342"/>
        <end position="401"/>
    </location>
</feature>
<evidence type="ECO:0000256" key="7">
    <source>
        <dbReference type="ARBA" id="ARBA00023242"/>
    </source>
</evidence>
<evidence type="ECO:0000259" key="11">
    <source>
        <dbReference type="Pfam" id="PF20452"/>
    </source>
</evidence>
<dbReference type="Proteomes" id="UP001293254">
    <property type="component" value="Unassembled WGS sequence"/>
</dbReference>
<reference evidence="12" key="2">
    <citation type="journal article" date="2024" name="Plant">
        <title>Genomic evolution and insights into agronomic trait innovations of Sesamum species.</title>
        <authorList>
            <person name="Miao H."/>
            <person name="Wang L."/>
            <person name="Qu L."/>
            <person name="Liu H."/>
            <person name="Sun Y."/>
            <person name="Le M."/>
            <person name="Wang Q."/>
            <person name="Wei S."/>
            <person name="Zheng Y."/>
            <person name="Lin W."/>
            <person name="Duan Y."/>
            <person name="Cao H."/>
            <person name="Xiong S."/>
            <person name="Wang X."/>
            <person name="Wei L."/>
            <person name="Li C."/>
            <person name="Ma Q."/>
            <person name="Ju M."/>
            <person name="Zhao R."/>
            <person name="Li G."/>
            <person name="Mu C."/>
            <person name="Tian Q."/>
            <person name="Mei H."/>
            <person name="Zhang T."/>
            <person name="Gao T."/>
            <person name="Zhang H."/>
        </authorList>
    </citation>
    <scope>NUCLEOTIDE SEQUENCE</scope>
    <source>
        <strain evidence="12">3651</strain>
    </source>
</reference>
<keyword evidence="4" id="KW-0238">DNA-binding</keyword>
<evidence type="ECO:0000256" key="6">
    <source>
        <dbReference type="ARBA" id="ARBA00023163"/>
    </source>
</evidence>
<organism evidence="12 13">
    <name type="scientific">Sesamum alatum</name>
    <dbReference type="NCBI Taxonomy" id="300844"/>
    <lineage>
        <taxon>Eukaryota</taxon>
        <taxon>Viridiplantae</taxon>
        <taxon>Streptophyta</taxon>
        <taxon>Embryophyta</taxon>
        <taxon>Tracheophyta</taxon>
        <taxon>Spermatophyta</taxon>
        <taxon>Magnoliopsida</taxon>
        <taxon>eudicotyledons</taxon>
        <taxon>Gunneridae</taxon>
        <taxon>Pentapetalae</taxon>
        <taxon>asterids</taxon>
        <taxon>lamiids</taxon>
        <taxon>Lamiales</taxon>
        <taxon>Pedaliaceae</taxon>
        <taxon>Sesamum</taxon>
    </lineage>
</organism>
<keyword evidence="13" id="KW-1185">Reference proteome</keyword>
<name>A0AAE1YVN9_9LAMI</name>
<dbReference type="InterPro" id="IPR012416">
    <property type="entry name" value="CBP60"/>
</dbReference>
<keyword evidence="7" id="KW-0539">Nucleus</keyword>